<keyword evidence="3" id="KW-1185">Reference proteome</keyword>
<sequence length="48" mass="5586">MEEEKMNLRLNMDVGSSSNPGNNPANPVISILMKWRKRKKLRRNCQNS</sequence>
<name>A0A7J8W6Y0_9ROSI</name>
<organism evidence="2 3">
    <name type="scientific">Gossypium klotzschianum</name>
    <dbReference type="NCBI Taxonomy" id="34286"/>
    <lineage>
        <taxon>Eukaryota</taxon>
        <taxon>Viridiplantae</taxon>
        <taxon>Streptophyta</taxon>
        <taxon>Embryophyta</taxon>
        <taxon>Tracheophyta</taxon>
        <taxon>Spermatophyta</taxon>
        <taxon>Magnoliopsida</taxon>
        <taxon>eudicotyledons</taxon>
        <taxon>Gunneridae</taxon>
        <taxon>Pentapetalae</taxon>
        <taxon>rosids</taxon>
        <taxon>malvids</taxon>
        <taxon>Malvales</taxon>
        <taxon>Malvaceae</taxon>
        <taxon>Malvoideae</taxon>
        <taxon>Gossypium</taxon>
    </lineage>
</organism>
<evidence type="ECO:0000313" key="3">
    <source>
        <dbReference type="Proteomes" id="UP000593573"/>
    </source>
</evidence>
<accession>A0A7J8W6Y0</accession>
<dbReference type="EMBL" id="JABFAB010237511">
    <property type="protein sequence ID" value="MBA0670652.1"/>
    <property type="molecule type" value="Genomic_DNA"/>
</dbReference>
<proteinExistence type="predicted"/>
<evidence type="ECO:0000313" key="2">
    <source>
        <dbReference type="EMBL" id="MBA0670652.1"/>
    </source>
</evidence>
<evidence type="ECO:0000256" key="1">
    <source>
        <dbReference type="SAM" id="MobiDB-lite"/>
    </source>
</evidence>
<feature type="region of interest" description="Disordered" evidence="1">
    <location>
        <begin position="1"/>
        <end position="28"/>
    </location>
</feature>
<reference evidence="2 3" key="1">
    <citation type="journal article" date="2019" name="Genome Biol. Evol.">
        <title>Insights into the evolution of the New World diploid cottons (Gossypium, subgenus Houzingenia) based on genome sequencing.</title>
        <authorList>
            <person name="Grover C.E."/>
            <person name="Arick M.A. 2nd"/>
            <person name="Thrash A."/>
            <person name="Conover J.L."/>
            <person name="Sanders W.S."/>
            <person name="Peterson D.G."/>
            <person name="Frelichowski J.E."/>
            <person name="Scheffler J.A."/>
            <person name="Scheffler B.E."/>
            <person name="Wendel J.F."/>
        </authorList>
    </citation>
    <scope>NUCLEOTIDE SEQUENCE [LARGE SCALE GENOMIC DNA]</scope>
    <source>
        <strain evidence="2">57</strain>
        <tissue evidence="2">Leaf</tissue>
    </source>
</reference>
<feature type="compositionally biased region" description="Low complexity" evidence="1">
    <location>
        <begin position="15"/>
        <end position="27"/>
    </location>
</feature>
<dbReference type="AlphaFoldDB" id="A0A7J8W6Y0"/>
<comment type="caution">
    <text evidence="2">The sequence shown here is derived from an EMBL/GenBank/DDBJ whole genome shotgun (WGS) entry which is preliminary data.</text>
</comment>
<protein>
    <submittedName>
        <fullName evidence="2">Uncharacterized protein</fullName>
    </submittedName>
</protein>
<dbReference type="Proteomes" id="UP000593573">
    <property type="component" value="Unassembled WGS sequence"/>
</dbReference>
<gene>
    <name evidence="2" type="ORF">Goklo_029073</name>
</gene>
<dbReference type="OrthoDB" id="984336at2759"/>